<proteinExistence type="predicted"/>
<protein>
    <submittedName>
        <fullName evidence="1">Uncharacterized protein</fullName>
    </submittedName>
</protein>
<evidence type="ECO:0000313" key="2">
    <source>
        <dbReference type="Proteomes" id="UP000215914"/>
    </source>
</evidence>
<dbReference type="EMBL" id="MNCJ02000321">
    <property type="protein sequence ID" value="KAF5801381.1"/>
    <property type="molecule type" value="Genomic_DNA"/>
</dbReference>
<accession>A0A9K3NIA3</accession>
<name>A0A9K3NIA3_HELAN</name>
<organism evidence="1 2">
    <name type="scientific">Helianthus annuus</name>
    <name type="common">Common sunflower</name>
    <dbReference type="NCBI Taxonomy" id="4232"/>
    <lineage>
        <taxon>Eukaryota</taxon>
        <taxon>Viridiplantae</taxon>
        <taxon>Streptophyta</taxon>
        <taxon>Embryophyta</taxon>
        <taxon>Tracheophyta</taxon>
        <taxon>Spermatophyta</taxon>
        <taxon>Magnoliopsida</taxon>
        <taxon>eudicotyledons</taxon>
        <taxon>Gunneridae</taxon>
        <taxon>Pentapetalae</taxon>
        <taxon>asterids</taxon>
        <taxon>campanulids</taxon>
        <taxon>Asterales</taxon>
        <taxon>Asteraceae</taxon>
        <taxon>Asteroideae</taxon>
        <taxon>Heliantheae alliance</taxon>
        <taxon>Heliantheae</taxon>
        <taxon>Helianthus</taxon>
    </lineage>
</organism>
<sequence>MLTRSSMTNGTTAEDEMASKSCPPDLILIWYPCFLEQKRVVWICVSSMGVTMTDGLGVEGLMNLRLLTLASQMDWKEELTGVKMS</sequence>
<reference evidence="1" key="2">
    <citation type="submission" date="2020-06" db="EMBL/GenBank/DDBJ databases">
        <title>Helianthus annuus Genome sequencing and assembly Release 2.</title>
        <authorList>
            <person name="Gouzy J."/>
            <person name="Langlade N."/>
            <person name="Munos S."/>
        </authorList>
    </citation>
    <scope>NUCLEOTIDE SEQUENCE</scope>
    <source>
        <tissue evidence="1">Leaves</tissue>
    </source>
</reference>
<gene>
    <name evidence="1" type="ORF">HanXRQr2_Chr06g0247481</name>
</gene>
<dbReference type="Proteomes" id="UP000215914">
    <property type="component" value="Unassembled WGS sequence"/>
</dbReference>
<dbReference type="Gramene" id="mRNA:HanXRQr2_Chr06g0247481">
    <property type="protein sequence ID" value="CDS:HanXRQr2_Chr06g0247481.1"/>
    <property type="gene ID" value="HanXRQr2_Chr06g0247481"/>
</dbReference>
<keyword evidence="2" id="KW-1185">Reference proteome</keyword>
<dbReference type="AlphaFoldDB" id="A0A9K3NIA3"/>
<evidence type="ECO:0000313" key="1">
    <source>
        <dbReference type="EMBL" id="KAF5801381.1"/>
    </source>
</evidence>
<reference evidence="1" key="1">
    <citation type="journal article" date="2017" name="Nature">
        <title>The sunflower genome provides insights into oil metabolism, flowering and Asterid evolution.</title>
        <authorList>
            <person name="Badouin H."/>
            <person name="Gouzy J."/>
            <person name="Grassa C.J."/>
            <person name="Murat F."/>
            <person name="Staton S.E."/>
            <person name="Cottret L."/>
            <person name="Lelandais-Briere C."/>
            <person name="Owens G.L."/>
            <person name="Carrere S."/>
            <person name="Mayjonade B."/>
            <person name="Legrand L."/>
            <person name="Gill N."/>
            <person name="Kane N.C."/>
            <person name="Bowers J.E."/>
            <person name="Hubner S."/>
            <person name="Bellec A."/>
            <person name="Berard A."/>
            <person name="Berges H."/>
            <person name="Blanchet N."/>
            <person name="Boniface M.C."/>
            <person name="Brunel D."/>
            <person name="Catrice O."/>
            <person name="Chaidir N."/>
            <person name="Claudel C."/>
            <person name="Donnadieu C."/>
            <person name="Faraut T."/>
            <person name="Fievet G."/>
            <person name="Helmstetter N."/>
            <person name="King M."/>
            <person name="Knapp S.J."/>
            <person name="Lai Z."/>
            <person name="Le Paslier M.C."/>
            <person name="Lippi Y."/>
            <person name="Lorenzon L."/>
            <person name="Mandel J.R."/>
            <person name="Marage G."/>
            <person name="Marchand G."/>
            <person name="Marquand E."/>
            <person name="Bret-Mestries E."/>
            <person name="Morien E."/>
            <person name="Nambeesan S."/>
            <person name="Nguyen T."/>
            <person name="Pegot-Espagnet P."/>
            <person name="Pouilly N."/>
            <person name="Raftis F."/>
            <person name="Sallet E."/>
            <person name="Schiex T."/>
            <person name="Thomas J."/>
            <person name="Vandecasteele C."/>
            <person name="Vares D."/>
            <person name="Vear F."/>
            <person name="Vautrin S."/>
            <person name="Crespi M."/>
            <person name="Mangin B."/>
            <person name="Burke J.M."/>
            <person name="Salse J."/>
            <person name="Munos S."/>
            <person name="Vincourt P."/>
            <person name="Rieseberg L.H."/>
            <person name="Langlade N.B."/>
        </authorList>
    </citation>
    <scope>NUCLEOTIDE SEQUENCE</scope>
    <source>
        <tissue evidence="1">Leaves</tissue>
    </source>
</reference>
<comment type="caution">
    <text evidence="1">The sequence shown here is derived from an EMBL/GenBank/DDBJ whole genome shotgun (WGS) entry which is preliminary data.</text>
</comment>